<keyword evidence="2" id="KW-1133">Transmembrane helix</keyword>
<keyword evidence="2" id="KW-0812">Transmembrane</keyword>
<gene>
    <name evidence="3" type="ORF">UT18_C0008G0008</name>
</gene>
<sequence length="167" mass="18199">MNKKSILIVASLVILGLGGGYYYLNSQKSTTSGSGQAKEQGQPERTAEIKGKVKSIEGNELVIINEISTEPELTDAEKAAKKSERQKLSQEERQALKEQESTTLKKEDVKVTIPVGVAIKKGVGDTSGALTDAEMAEIKMDVYISVWIQDINENPKTAEFVKIRGTN</sequence>
<evidence type="ECO:0000313" key="3">
    <source>
        <dbReference type="EMBL" id="KKQ94703.1"/>
    </source>
</evidence>
<proteinExistence type="predicted"/>
<evidence type="ECO:0000313" key="4">
    <source>
        <dbReference type="Proteomes" id="UP000034207"/>
    </source>
</evidence>
<dbReference type="Proteomes" id="UP000034207">
    <property type="component" value="Unassembled WGS sequence"/>
</dbReference>
<dbReference type="STRING" id="1618345.UT18_C0008G0008"/>
<protein>
    <submittedName>
        <fullName evidence="3">Uncharacterized protein</fullName>
    </submittedName>
</protein>
<name>A0A0G0LS16_UNCC2</name>
<reference evidence="3 4" key="1">
    <citation type="journal article" date="2015" name="Nature">
        <title>rRNA introns, odd ribosomes, and small enigmatic genomes across a large radiation of phyla.</title>
        <authorList>
            <person name="Brown C.T."/>
            <person name="Hug L.A."/>
            <person name="Thomas B.C."/>
            <person name="Sharon I."/>
            <person name="Castelle C.J."/>
            <person name="Singh A."/>
            <person name="Wilkins M.J."/>
            <person name="Williams K.H."/>
            <person name="Banfield J.F."/>
        </authorList>
    </citation>
    <scope>NUCLEOTIDE SEQUENCE [LARGE SCALE GENOMIC DNA]</scope>
</reference>
<feature type="compositionally biased region" description="Basic and acidic residues" evidence="1">
    <location>
        <begin position="75"/>
        <end position="103"/>
    </location>
</feature>
<keyword evidence="2" id="KW-0472">Membrane</keyword>
<dbReference type="EMBL" id="LBVV01000008">
    <property type="protein sequence ID" value="KKQ94703.1"/>
    <property type="molecule type" value="Genomic_DNA"/>
</dbReference>
<feature type="region of interest" description="Disordered" evidence="1">
    <location>
        <begin position="29"/>
        <end position="51"/>
    </location>
</feature>
<feature type="region of interest" description="Disordered" evidence="1">
    <location>
        <begin position="74"/>
        <end position="103"/>
    </location>
</feature>
<feature type="compositionally biased region" description="Basic and acidic residues" evidence="1">
    <location>
        <begin position="41"/>
        <end position="51"/>
    </location>
</feature>
<evidence type="ECO:0000256" key="1">
    <source>
        <dbReference type="SAM" id="MobiDB-lite"/>
    </source>
</evidence>
<evidence type="ECO:0000256" key="2">
    <source>
        <dbReference type="SAM" id="Phobius"/>
    </source>
</evidence>
<feature type="compositionally biased region" description="Polar residues" evidence="1">
    <location>
        <begin position="29"/>
        <end position="39"/>
    </location>
</feature>
<feature type="transmembrane region" description="Helical" evidence="2">
    <location>
        <begin position="6"/>
        <end position="24"/>
    </location>
</feature>
<organism evidence="3 4">
    <name type="scientific">candidate division CPR2 bacterium GW2011_GWC2_39_10</name>
    <dbReference type="NCBI Taxonomy" id="1618345"/>
    <lineage>
        <taxon>Bacteria</taxon>
        <taxon>Bacteria division CPR2</taxon>
    </lineage>
</organism>
<dbReference type="AlphaFoldDB" id="A0A0G0LS16"/>
<comment type="caution">
    <text evidence="3">The sequence shown here is derived from an EMBL/GenBank/DDBJ whole genome shotgun (WGS) entry which is preliminary data.</text>
</comment>
<accession>A0A0G0LS16</accession>